<dbReference type="GO" id="GO:0009897">
    <property type="term" value="C:external side of plasma membrane"/>
    <property type="evidence" value="ECO:0007669"/>
    <property type="project" value="TreeGrafter"/>
</dbReference>
<dbReference type="GO" id="GO:0005178">
    <property type="term" value="F:integrin binding"/>
    <property type="evidence" value="ECO:0007669"/>
    <property type="project" value="TreeGrafter"/>
</dbReference>
<dbReference type="GO" id="GO:0007229">
    <property type="term" value="P:integrin-mediated signaling pathway"/>
    <property type="evidence" value="ECO:0007669"/>
    <property type="project" value="UniProtKB-KW"/>
</dbReference>
<proteinExistence type="predicted"/>
<keyword evidence="4" id="KW-1185">Reference proteome</keyword>
<dbReference type="GO" id="GO:0008305">
    <property type="term" value="C:integrin complex"/>
    <property type="evidence" value="ECO:0007669"/>
    <property type="project" value="TreeGrafter"/>
</dbReference>
<evidence type="ECO:0000256" key="1">
    <source>
        <dbReference type="PROSITE-ProRule" id="PRU00803"/>
    </source>
</evidence>
<keyword evidence="2" id="KW-0472">Membrane</keyword>
<gene>
    <name evidence="3" type="ORF">L798_01740</name>
</gene>
<dbReference type="InterPro" id="IPR013519">
    <property type="entry name" value="Int_alpha_beta-p"/>
</dbReference>
<dbReference type="GO" id="GO:0033627">
    <property type="term" value="P:cell adhesion mediated by integrin"/>
    <property type="evidence" value="ECO:0007669"/>
    <property type="project" value="TreeGrafter"/>
</dbReference>
<keyword evidence="3" id="KW-0401">Integrin</keyword>
<dbReference type="AlphaFoldDB" id="A0A067QIF5"/>
<dbReference type="PANTHER" id="PTHR23220:SF122">
    <property type="entry name" value="INTEGRIN ALPHA-PS1"/>
    <property type="match status" value="1"/>
</dbReference>
<dbReference type="SMART" id="SM00191">
    <property type="entry name" value="Int_alpha"/>
    <property type="match status" value="1"/>
</dbReference>
<dbReference type="Proteomes" id="UP000027135">
    <property type="component" value="Unassembled WGS sequence"/>
</dbReference>
<dbReference type="InterPro" id="IPR028994">
    <property type="entry name" value="Integrin_alpha_N"/>
</dbReference>
<accession>A0A067QIF5</accession>
<dbReference type="InParanoid" id="A0A067QIF5"/>
<evidence type="ECO:0000313" key="4">
    <source>
        <dbReference type="Proteomes" id="UP000027135"/>
    </source>
</evidence>
<feature type="repeat" description="FG-GAP" evidence="1">
    <location>
        <begin position="33"/>
        <end position="97"/>
    </location>
</feature>
<sequence>MKMDVRWISVCASYFVFVTFIITDGFNLNWRYARVFTDPKIQTGSYFGFTVALRKQGLKHWLVVGAPRGNSTYPEHRGVYEPGVVYQCGLDRGNNCQHIVLASKGKFC</sequence>
<dbReference type="STRING" id="136037.A0A067QIF5"/>
<protein>
    <submittedName>
        <fullName evidence="3">Integrin alpha-PS4</fullName>
    </submittedName>
</protein>
<dbReference type="GO" id="GO:0098609">
    <property type="term" value="P:cell-cell adhesion"/>
    <property type="evidence" value="ECO:0007669"/>
    <property type="project" value="TreeGrafter"/>
</dbReference>
<keyword evidence="2" id="KW-1133">Transmembrane helix</keyword>
<dbReference type="Gene3D" id="2.130.10.130">
    <property type="entry name" value="Integrin alpha, N-terminal"/>
    <property type="match status" value="1"/>
</dbReference>
<dbReference type="PROSITE" id="PS51470">
    <property type="entry name" value="FG_GAP"/>
    <property type="match status" value="1"/>
</dbReference>
<keyword evidence="2" id="KW-0812">Transmembrane</keyword>
<evidence type="ECO:0000256" key="2">
    <source>
        <dbReference type="SAM" id="Phobius"/>
    </source>
</evidence>
<feature type="transmembrane region" description="Helical" evidence="2">
    <location>
        <begin position="6"/>
        <end position="26"/>
    </location>
</feature>
<name>A0A067QIF5_ZOONE</name>
<dbReference type="PANTHER" id="PTHR23220">
    <property type="entry name" value="INTEGRIN ALPHA"/>
    <property type="match status" value="1"/>
</dbReference>
<dbReference type="EMBL" id="KK853330">
    <property type="protein sequence ID" value="KDR08409.1"/>
    <property type="molecule type" value="Genomic_DNA"/>
</dbReference>
<dbReference type="GO" id="GO:0007160">
    <property type="term" value="P:cell-matrix adhesion"/>
    <property type="evidence" value="ECO:0007669"/>
    <property type="project" value="TreeGrafter"/>
</dbReference>
<reference evidence="3 4" key="1">
    <citation type="journal article" date="2014" name="Nat. Commun.">
        <title>Molecular traces of alternative social organization in a termite genome.</title>
        <authorList>
            <person name="Terrapon N."/>
            <person name="Li C."/>
            <person name="Robertson H.M."/>
            <person name="Ji L."/>
            <person name="Meng X."/>
            <person name="Booth W."/>
            <person name="Chen Z."/>
            <person name="Childers C.P."/>
            <person name="Glastad K.M."/>
            <person name="Gokhale K."/>
            <person name="Gowin J."/>
            <person name="Gronenberg W."/>
            <person name="Hermansen R.A."/>
            <person name="Hu H."/>
            <person name="Hunt B.G."/>
            <person name="Huylmans A.K."/>
            <person name="Khalil S.M."/>
            <person name="Mitchell R.D."/>
            <person name="Munoz-Torres M.C."/>
            <person name="Mustard J.A."/>
            <person name="Pan H."/>
            <person name="Reese J.T."/>
            <person name="Scharf M.E."/>
            <person name="Sun F."/>
            <person name="Vogel H."/>
            <person name="Xiao J."/>
            <person name="Yang W."/>
            <person name="Yang Z."/>
            <person name="Yang Z."/>
            <person name="Zhou J."/>
            <person name="Zhu J."/>
            <person name="Brent C.S."/>
            <person name="Elsik C.G."/>
            <person name="Goodisman M.A."/>
            <person name="Liberles D.A."/>
            <person name="Roe R.M."/>
            <person name="Vargo E.L."/>
            <person name="Vilcinskas A."/>
            <person name="Wang J."/>
            <person name="Bornberg-Bauer E."/>
            <person name="Korb J."/>
            <person name="Zhang G."/>
            <person name="Liebig J."/>
        </authorList>
    </citation>
    <scope>NUCLEOTIDE SEQUENCE [LARGE SCALE GENOMIC DNA]</scope>
    <source>
        <tissue evidence="3">Whole organism</tissue>
    </source>
</reference>
<evidence type="ECO:0000313" key="3">
    <source>
        <dbReference type="EMBL" id="KDR08409.1"/>
    </source>
</evidence>
<organism evidence="3 4">
    <name type="scientific">Zootermopsis nevadensis</name>
    <name type="common">Dampwood termite</name>
    <dbReference type="NCBI Taxonomy" id="136037"/>
    <lineage>
        <taxon>Eukaryota</taxon>
        <taxon>Metazoa</taxon>
        <taxon>Ecdysozoa</taxon>
        <taxon>Arthropoda</taxon>
        <taxon>Hexapoda</taxon>
        <taxon>Insecta</taxon>
        <taxon>Pterygota</taxon>
        <taxon>Neoptera</taxon>
        <taxon>Polyneoptera</taxon>
        <taxon>Dictyoptera</taxon>
        <taxon>Blattodea</taxon>
        <taxon>Blattoidea</taxon>
        <taxon>Termitoidae</taxon>
        <taxon>Termopsidae</taxon>
        <taxon>Zootermopsis</taxon>
    </lineage>
</organism>